<dbReference type="Pfam" id="PF03969">
    <property type="entry name" value="AFG1_ATPase"/>
    <property type="match status" value="1"/>
</dbReference>
<dbReference type="PANTHER" id="PTHR12169">
    <property type="entry name" value="ATPASE N2B"/>
    <property type="match status" value="1"/>
</dbReference>
<dbReference type="Proteomes" id="UP001189429">
    <property type="component" value="Unassembled WGS sequence"/>
</dbReference>
<comment type="caution">
    <text evidence="3">The sequence shown here is derived from an EMBL/GenBank/DDBJ whole genome shotgun (WGS) entry which is preliminary data.</text>
</comment>
<name>A0ABN9QDD5_9DINO</name>
<dbReference type="PANTHER" id="PTHR12169:SF6">
    <property type="entry name" value="AFG1-LIKE ATPASE"/>
    <property type="match status" value="1"/>
</dbReference>
<dbReference type="InterPro" id="IPR005654">
    <property type="entry name" value="ATPase_AFG1-like"/>
</dbReference>
<keyword evidence="2" id="KW-0067">ATP-binding</keyword>
<keyword evidence="1" id="KW-0547">Nucleotide-binding</keyword>
<keyword evidence="4" id="KW-1185">Reference proteome</keyword>
<evidence type="ECO:0000256" key="1">
    <source>
        <dbReference type="ARBA" id="ARBA00022741"/>
    </source>
</evidence>
<evidence type="ECO:0000256" key="2">
    <source>
        <dbReference type="ARBA" id="ARBA00022840"/>
    </source>
</evidence>
<organism evidence="3 4">
    <name type="scientific">Prorocentrum cordatum</name>
    <dbReference type="NCBI Taxonomy" id="2364126"/>
    <lineage>
        <taxon>Eukaryota</taxon>
        <taxon>Sar</taxon>
        <taxon>Alveolata</taxon>
        <taxon>Dinophyceae</taxon>
        <taxon>Prorocentrales</taxon>
        <taxon>Prorocentraceae</taxon>
        <taxon>Prorocentrum</taxon>
    </lineage>
</organism>
<proteinExistence type="predicted"/>
<accession>A0ABN9QDD5</accession>
<evidence type="ECO:0000313" key="4">
    <source>
        <dbReference type="Proteomes" id="UP001189429"/>
    </source>
</evidence>
<evidence type="ECO:0000313" key="3">
    <source>
        <dbReference type="EMBL" id="CAK0802741.1"/>
    </source>
</evidence>
<dbReference type="EMBL" id="CAUYUJ010002869">
    <property type="protein sequence ID" value="CAK0802741.1"/>
    <property type="molecule type" value="Genomic_DNA"/>
</dbReference>
<reference evidence="3" key="1">
    <citation type="submission" date="2023-10" db="EMBL/GenBank/DDBJ databases">
        <authorList>
            <person name="Chen Y."/>
            <person name="Shah S."/>
            <person name="Dougan E. K."/>
            <person name="Thang M."/>
            <person name="Chan C."/>
        </authorList>
    </citation>
    <scope>NUCLEOTIDE SEQUENCE [LARGE SCALE GENOMIC DNA]</scope>
</reference>
<protein>
    <submittedName>
        <fullName evidence="3">Uncharacterized protein</fullName>
    </submittedName>
</protein>
<gene>
    <name evidence="3" type="ORF">PCOR1329_LOCUS10143</name>
</gene>
<sequence length="238" mass="25332">MRAFRGTCEELQTRPLEAARDLIGGALLGLTPQQRGIVIAGVIEGAGDDRAWARAPRALATLPVDAAQVERPGVEPLLADPCLQRHQRAAVIAPLDVASAIQSMAGQVVALEVKISWGRSLAIPAVAGGLACFHFNDLCRRPLAAEDFLCLATRFHTVFVHGVPRLSLEEHNEARRFTNLVDALYEHSVRLLCRRLGRAGVRSSGAARSARASAPSLSPPGGHGPALWSCPICCKSCA</sequence>